<dbReference type="PROSITE" id="PS51502">
    <property type="entry name" value="S_R_A_B_BARREL"/>
    <property type="match status" value="1"/>
</dbReference>
<sequence length="107" mass="12075">MAHNQQVHRVTYFKIEDESAKDKLLGLYKTMRSDALKDGKQYILSAEAGKIIPDPRNGGFTIAAKTTFASMEDFEFYDKECSAHKNLKSYAASVHQGVMMVYFQSAI</sequence>
<dbReference type="SUPFAM" id="SSF54909">
    <property type="entry name" value="Dimeric alpha+beta barrel"/>
    <property type="match status" value="1"/>
</dbReference>
<proteinExistence type="predicted"/>
<dbReference type="Proteomes" id="UP000799439">
    <property type="component" value="Unassembled WGS sequence"/>
</dbReference>
<dbReference type="AlphaFoldDB" id="A0A9P4J4U5"/>
<dbReference type="InterPro" id="IPR013097">
    <property type="entry name" value="Dabb"/>
</dbReference>
<gene>
    <name evidence="2" type="ORF">K461DRAFT_266725</name>
</gene>
<accession>A0A9P4J4U5</accession>
<dbReference type="Gene3D" id="3.30.70.100">
    <property type="match status" value="1"/>
</dbReference>
<dbReference type="InterPro" id="IPR011008">
    <property type="entry name" value="Dimeric_a/b-barrel"/>
</dbReference>
<evidence type="ECO:0000313" key="3">
    <source>
        <dbReference type="Proteomes" id="UP000799439"/>
    </source>
</evidence>
<evidence type="ECO:0000259" key="1">
    <source>
        <dbReference type="PROSITE" id="PS51502"/>
    </source>
</evidence>
<protein>
    <submittedName>
        <fullName evidence="2">Stress responsive A/B barrel domain-containing protein</fullName>
    </submittedName>
</protein>
<comment type="caution">
    <text evidence="2">The sequence shown here is derived from an EMBL/GenBank/DDBJ whole genome shotgun (WGS) entry which is preliminary data.</text>
</comment>
<dbReference type="EMBL" id="ML996083">
    <property type="protein sequence ID" value="KAF2155452.1"/>
    <property type="molecule type" value="Genomic_DNA"/>
</dbReference>
<keyword evidence="3" id="KW-1185">Reference proteome</keyword>
<dbReference type="Pfam" id="PF07876">
    <property type="entry name" value="Dabb"/>
    <property type="match status" value="1"/>
</dbReference>
<reference evidence="2" key="1">
    <citation type="journal article" date="2020" name="Stud. Mycol.">
        <title>101 Dothideomycetes genomes: a test case for predicting lifestyles and emergence of pathogens.</title>
        <authorList>
            <person name="Haridas S."/>
            <person name="Albert R."/>
            <person name="Binder M."/>
            <person name="Bloem J."/>
            <person name="Labutti K."/>
            <person name="Salamov A."/>
            <person name="Andreopoulos B."/>
            <person name="Baker S."/>
            <person name="Barry K."/>
            <person name="Bills G."/>
            <person name="Bluhm B."/>
            <person name="Cannon C."/>
            <person name="Castanera R."/>
            <person name="Culley D."/>
            <person name="Daum C."/>
            <person name="Ezra D."/>
            <person name="Gonzalez J."/>
            <person name="Henrissat B."/>
            <person name="Kuo A."/>
            <person name="Liang C."/>
            <person name="Lipzen A."/>
            <person name="Lutzoni F."/>
            <person name="Magnuson J."/>
            <person name="Mondo S."/>
            <person name="Nolan M."/>
            <person name="Ohm R."/>
            <person name="Pangilinan J."/>
            <person name="Park H.-J."/>
            <person name="Ramirez L."/>
            <person name="Alfaro M."/>
            <person name="Sun H."/>
            <person name="Tritt A."/>
            <person name="Yoshinaga Y."/>
            <person name="Zwiers L.-H."/>
            <person name="Turgeon B."/>
            <person name="Goodwin S."/>
            <person name="Spatafora J."/>
            <person name="Crous P."/>
            <person name="Grigoriev I."/>
        </authorList>
    </citation>
    <scope>NUCLEOTIDE SEQUENCE</scope>
    <source>
        <strain evidence="2">CBS 260.36</strain>
    </source>
</reference>
<organism evidence="2 3">
    <name type="scientific">Myriangium duriaei CBS 260.36</name>
    <dbReference type="NCBI Taxonomy" id="1168546"/>
    <lineage>
        <taxon>Eukaryota</taxon>
        <taxon>Fungi</taxon>
        <taxon>Dikarya</taxon>
        <taxon>Ascomycota</taxon>
        <taxon>Pezizomycotina</taxon>
        <taxon>Dothideomycetes</taxon>
        <taxon>Dothideomycetidae</taxon>
        <taxon>Myriangiales</taxon>
        <taxon>Myriangiaceae</taxon>
        <taxon>Myriangium</taxon>
    </lineage>
</organism>
<dbReference type="SMART" id="SM00886">
    <property type="entry name" value="Dabb"/>
    <property type="match status" value="1"/>
</dbReference>
<evidence type="ECO:0000313" key="2">
    <source>
        <dbReference type="EMBL" id="KAF2155452.1"/>
    </source>
</evidence>
<feature type="domain" description="Stress-response A/B barrel" evidence="1">
    <location>
        <begin position="7"/>
        <end position="103"/>
    </location>
</feature>
<dbReference type="OrthoDB" id="3830014at2759"/>
<name>A0A9P4J4U5_9PEZI</name>